<reference evidence="1 2" key="1">
    <citation type="submission" date="2024-02" db="EMBL/GenBank/DDBJ databases">
        <authorList>
            <person name="Vignale AGUSTIN F."/>
            <person name="Sosa J E."/>
            <person name="Modenutti C."/>
        </authorList>
    </citation>
    <scope>NUCLEOTIDE SEQUENCE [LARGE SCALE GENOMIC DNA]</scope>
</reference>
<gene>
    <name evidence="1" type="ORF">ILEXP_LOCUS29756</name>
</gene>
<dbReference type="AlphaFoldDB" id="A0ABC8SUU6"/>
<accession>A0ABC8SUU6</accession>
<proteinExistence type="predicted"/>
<organism evidence="1 2">
    <name type="scientific">Ilex paraguariensis</name>
    <name type="common">yerba mate</name>
    <dbReference type="NCBI Taxonomy" id="185542"/>
    <lineage>
        <taxon>Eukaryota</taxon>
        <taxon>Viridiplantae</taxon>
        <taxon>Streptophyta</taxon>
        <taxon>Embryophyta</taxon>
        <taxon>Tracheophyta</taxon>
        <taxon>Spermatophyta</taxon>
        <taxon>Magnoliopsida</taxon>
        <taxon>eudicotyledons</taxon>
        <taxon>Gunneridae</taxon>
        <taxon>Pentapetalae</taxon>
        <taxon>asterids</taxon>
        <taxon>campanulids</taxon>
        <taxon>Aquifoliales</taxon>
        <taxon>Aquifoliaceae</taxon>
        <taxon>Ilex</taxon>
    </lineage>
</organism>
<keyword evidence="2" id="KW-1185">Reference proteome</keyword>
<dbReference type="EMBL" id="CAUOFW020003613">
    <property type="protein sequence ID" value="CAK9160968.1"/>
    <property type="molecule type" value="Genomic_DNA"/>
</dbReference>
<evidence type="ECO:0000313" key="1">
    <source>
        <dbReference type="EMBL" id="CAK9160968.1"/>
    </source>
</evidence>
<dbReference type="Proteomes" id="UP001642360">
    <property type="component" value="Unassembled WGS sequence"/>
</dbReference>
<name>A0ABC8SUU6_9AQUA</name>
<protein>
    <submittedName>
        <fullName evidence="1">Uncharacterized protein</fullName>
    </submittedName>
</protein>
<evidence type="ECO:0000313" key="2">
    <source>
        <dbReference type="Proteomes" id="UP001642360"/>
    </source>
</evidence>
<comment type="caution">
    <text evidence="1">The sequence shown here is derived from an EMBL/GenBank/DDBJ whole genome shotgun (WGS) entry which is preliminary data.</text>
</comment>
<sequence>MICRYIGHPANDDEAEERLRAKFFSTFSRYFSVIPDFAKSMNLENNQMHTVSHRLVPSGPNPLHN</sequence>